<evidence type="ECO:0000313" key="1">
    <source>
        <dbReference type="EMBL" id="JAH86813.1"/>
    </source>
</evidence>
<name>A0A0E9WBG5_ANGAN</name>
<dbReference type="AlphaFoldDB" id="A0A0E9WBG5"/>
<proteinExistence type="predicted"/>
<reference evidence="1" key="2">
    <citation type="journal article" date="2015" name="Fish Shellfish Immunol.">
        <title>Early steps in the European eel (Anguilla anguilla)-Vibrio vulnificus interaction in the gills: Role of the RtxA13 toxin.</title>
        <authorList>
            <person name="Callol A."/>
            <person name="Pajuelo D."/>
            <person name="Ebbesson L."/>
            <person name="Teles M."/>
            <person name="MacKenzie S."/>
            <person name="Amaro C."/>
        </authorList>
    </citation>
    <scope>NUCLEOTIDE SEQUENCE</scope>
</reference>
<reference evidence="1" key="1">
    <citation type="submission" date="2014-11" db="EMBL/GenBank/DDBJ databases">
        <authorList>
            <person name="Amaro Gonzalez C."/>
        </authorList>
    </citation>
    <scope>NUCLEOTIDE SEQUENCE</scope>
</reference>
<sequence>MNCSSTCPTAAVFTNTPTKEKEKRQTCRYPMQISDETLQFAVTEHFTGKCSIPR</sequence>
<protein>
    <submittedName>
        <fullName evidence="1">Uncharacterized protein</fullName>
    </submittedName>
</protein>
<accession>A0A0E9WBG5</accession>
<organism evidence="1">
    <name type="scientific">Anguilla anguilla</name>
    <name type="common">European freshwater eel</name>
    <name type="synonym">Muraena anguilla</name>
    <dbReference type="NCBI Taxonomy" id="7936"/>
    <lineage>
        <taxon>Eukaryota</taxon>
        <taxon>Metazoa</taxon>
        <taxon>Chordata</taxon>
        <taxon>Craniata</taxon>
        <taxon>Vertebrata</taxon>
        <taxon>Euteleostomi</taxon>
        <taxon>Actinopterygii</taxon>
        <taxon>Neopterygii</taxon>
        <taxon>Teleostei</taxon>
        <taxon>Anguilliformes</taxon>
        <taxon>Anguillidae</taxon>
        <taxon>Anguilla</taxon>
    </lineage>
</organism>
<dbReference type="EMBL" id="GBXM01021764">
    <property type="protein sequence ID" value="JAH86813.1"/>
    <property type="molecule type" value="Transcribed_RNA"/>
</dbReference>